<dbReference type="SMART" id="SM00903">
    <property type="entry name" value="Flavin_Reduct"/>
    <property type="match status" value="1"/>
</dbReference>
<sequence>MNIKALQKVSYGIYIVSSKKDDKINGQITNTVFQITADPPQIGISINKQNLTHTFIESSGVFSIAILSKNTPPKFIGQFGFKSGREMDKFKNVNYKLGKTGAPLILDHTIGYIECEVVNSIDCGTHTIFIGKVIEAEIIDEKNEPLTYDYYHRELKLKVPRTATTYIGEKQ</sequence>
<organism evidence="3">
    <name type="scientific">candidate division WOR-3 bacterium</name>
    <dbReference type="NCBI Taxonomy" id="2052148"/>
    <lineage>
        <taxon>Bacteria</taxon>
        <taxon>Bacteria division WOR-3</taxon>
    </lineage>
</organism>
<name>A0A7C4XUQ3_UNCW3</name>
<dbReference type="InterPro" id="IPR050268">
    <property type="entry name" value="NADH-dep_flavin_reductase"/>
</dbReference>
<reference evidence="3" key="1">
    <citation type="journal article" date="2020" name="mSystems">
        <title>Genome- and Community-Level Interaction Insights into Carbon Utilization and Element Cycling Functions of Hydrothermarchaeota in Hydrothermal Sediment.</title>
        <authorList>
            <person name="Zhou Z."/>
            <person name="Liu Y."/>
            <person name="Xu W."/>
            <person name="Pan J."/>
            <person name="Luo Z.H."/>
            <person name="Li M."/>
        </authorList>
    </citation>
    <scope>NUCLEOTIDE SEQUENCE [LARGE SCALE GENOMIC DNA]</scope>
    <source>
        <strain evidence="3">SpSt-774</strain>
    </source>
</reference>
<feature type="domain" description="Flavin reductase like" evidence="2">
    <location>
        <begin position="6"/>
        <end position="153"/>
    </location>
</feature>
<protein>
    <submittedName>
        <fullName evidence="3">Flavin reductase</fullName>
    </submittedName>
</protein>
<dbReference type="GO" id="GO:0010181">
    <property type="term" value="F:FMN binding"/>
    <property type="evidence" value="ECO:0007669"/>
    <property type="project" value="InterPro"/>
</dbReference>
<dbReference type="PANTHER" id="PTHR30466:SF1">
    <property type="entry name" value="FMN REDUCTASE (NADH) RUTF"/>
    <property type="match status" value="1"/>
</dbReference>
<dbReference type="InterPro" id="IPR012349">
    <property type="entry name" value="Split_barrel_FMN-bd"/>
</dbReference>
<dbReference type="EMBL" id="DTGZ01000092">
    <property type="protein sequence ID" value="HGV97639.1"/>
    <property type="molecule type" value="Genomic_DNA"/>
</dbReference>
<proteinExistence type="predicted"/>
<evidence type="ECO:0000259" key="2">
    <source>
        <dbReference type="SMART" id="SM00903"/>
    </source>
</evidence>
<dbReference type="AlphaFoldDB" id="A0A7C4XUQ3"/>
<dbReference type="GO" id="GO:0042602">
    <property type="term" value="F:riboflavin reductase (NADPH) activity"/>
    <property type="evidence" value="ECO:0007669"/>
    <property type="project" value="TreeGrafter"/>
</dbReference>
<dbReference type="SUPFAM" id="SSF50475">
    <property type="entry name" value="FMN-binding split barrel"/>
    <property type="match status" value="1"/>
</dbReference>
<keyword evidence="1" id="KW-0560">Oxidoreductase</keyword>
<comment type="caution">
    <text evidence="3">The sequence shown here is derived from an EMBL/GenBank/DDBJ whole genome shotgun (WGS) entry which is preliminary data.</text>
</comment>
<gene>
    <name evidence="3" type="ORF">ENV60_05020</name>
</gene>
<dbReference type="PANTHER" id="PTHR30466">
    <property type="entry name" value="FLAVIN REDUCTASE"/>
    <property type="match status" value="1"/>
</dbReference>
<accession>A0A7C4XUQ3</accession>
<dbReference type="InterPro" id="IPR002563">
    <property type="entry name" value="Flavin_Rdtase-like_dom"/>
</dbReference>
<evidence type="ECO:0000256" key="1">
    <source>
        <dbReference type="ARBA" id="ARBA00023002"/>
    </source>
</evidence>
<dbReference type="Pfam" id="PF01613">
    <property type="entry name" value="Flavin_Reduct"/>
    <property type="match status" value="1"/>
</dbReference>
<dbReference type="Gene3D" id="2.30.110.10">
    <property type="entry name" value="Electron Transport, Fmn-binding Protein, Chain A"/>
    <property type="match status" value="1"/>
</dbReference>
<evidence type="ECO:0000313" key="3">
    <source>
        <dbReference type="EMBL" id="HGV97639.1"/>
    </source>
</evidence>